<protein>
    <submittedName>
        <fullName evidence="2">DUF4270 domain-containing protein</fullName>
    </submittedName>
</protein>
<proteinExistence type="predicted"/>
<evidence type="ECO:0000313" key="2">
    <source>
        <dbReference type="EMBL" id="MBC2843561.1"/>
    </source>
</evidence>
<gene>
    <name evidence="2" type="ORF">H7F21_00520</name>
</gene>
<dbReference type="PROSITE" id="PS51257">
    <property type="entry name" value="PROKAR_LIPOPROTEIN"/>
    <property type="match status" value="1"/>
</dbReference>
<organism evidence="2 3">
    <name type="scientific">Winogradskyella flava</name>
    <dbReference type="NCBI Taxonomy" id="1884876"/>
    <lineage>
        <taxon>Bacteria</taxon>
        <taxon>Pseudomonadati</taxon>
        <taxon>Bacteroidota</taxon>
        <taxon>Flavobacteriia</taxon>
        <taxon>Flavobacteriales</taxon>
        <taxon>Flavobacteriaceae</taxon>
        <taxon>Winogradskyella</taxon>
    </lineage>
</organism>
<evidence type="ECO:0000256" key="1">
    <source>
        <dbReference type="SAM" id="SignalP"/>
    </source>
</evidence>
<comment type="caution">
    <text evidence="2">The sequence shown here is derived from an EMBL/GenBank/DDBJ whole genome shotgun (WGS) entry which is preliminary data.</text>
</comment>
<dbReference type="Pfam" id="PF14092">
    <property type="entry name" value="DUF4270"/>
    <property type="match status" value="1"/>
</dbReference>
<dbReference type="RefSeq" id="WP_185787290.1">
    <property type="nucleotide sequence ID" value="NZ_CANMIT010000005.1"/>
</dbReference>
<keyword evidence="1" id="KW-0732">Signal</keyword>
<feature type="chain" id="PRO_5032866650" evidence="1">
    <location>
        <begin position="25"/>
        <end position="579"/>
    </location>
</feature>
<keyword evidence="3" id="KW-1185">Reference proteome</keyword>
<reference evidence="2" key="1">
    <citation type="submission" date="2020-08" db="EMBL/GenBank/DDBJ databases">
        <title>Winogradskyella ouciana sp. nov., isolated from the hadal seawater of the Mariana Trench.</title>
        <authorList>
            <person name="He X."/>
        </authorList>
    </citation>
    <scope>NUCLEOTIDE SEQUENCE [LARGE SCALE GENOMIC DNA]</scope>
    <source>
        <strain evidence="2">KCTC 52348</strain>
    </source>
</reference>
<name>A0A842ILH2_9FLAO</name>
<evidence type="ECO:0000313" key="3">
    <source>
        <dbReference type="Proteomes" id="UP000533900"/>
    </source>
</evidence>
<dbReference type="InterPro" id="IPR025366">
    <property type="entry name" value="DUF4270"/>
</dbReference>
<sequence>MKKNKFALQILAFALILTSFIACDKDFSNLESDILNSDIATNFDITSDTWEVITYTENLDPVQTNNLPVNSLGIYDDFYGRTTSSFVTQLTPGAFDPDFGEEEFQQIDSVVLNLPYFFSVTEVDEEGDFIYDVDSIIPEPTGSTYKPIRLRIFENNYFIRDFDPTADFNQSQAYFSNFSASSTETITALEGEELTIIPAPQTSYIVGSSDNQINISEQGYNLETIDDNGDVQISERLSPRIRLKLDPDYWQNKIIVLEGDAVLSNTNNFADYFRGLYFKAEPINDDGSLLILNTSSQNANITIYYTRLTPSTTDDATATQQDTFVLNFGTSSNSGTSSINFFVNDFTTPIADGNPDAGDSRIYLKGGAGAIGKIKLFKGDDINDGDDMTFDTWKSAFVETDQEGNFVRSKRLVNEANLVFYVDENLVNTADAREPDRIFLYDVDNKRPLVDYFLDGINNSFPLFSVANHLGPLERDGDESDGNGIKYKLRITEHINNLLVRDSTNVELGLSTSLNVNLEESITQRQVQSTEDSDLTIPVSSVMSPRGTVLHGNNTEDLSKKVYLEIFYTCTEENDCIED</sequence>
<feature type="signal peptide" evidence="1">
    <location>
        <begin position="1"/>
        <end position="24"/>
    </location>
</feature>
<dbReference type="Proteomes" id="UP000533900">
    <property type="component" value="Unassembled WGS sequence"/>
</dbReference>
<dbReference type="AlphaFoldDB" id="A0A842ILH2"/>
<accession>A0A842ILH2</accession>
<dbReference type="EMBL" id="JACLCP010000001">
    <property type="protein sequence ID" value="MBC2843561.1"/>
    <property type="molecule type" value="Genomic_DNA"/>
</dbReference>